<keyword evidence="2" id="KW-1133">Transmembrane helix</keyword>
<evidence type="ECO:0000256" key="2">
    <source>
        <dbReference type="SAM" id="Phobius"/>
    </source>
</evidence>
<evidence type="ECO:0000313" key="4">
    <source>
        <dbReference type="Proteomes" id="UP000008825"/>
    </source>
</evidence>
<gene>
    <name evidence="3" type="ordered locus">Gbem_0119</name>
</gene>
<protein>
    <recommendedName>
        <fullName evidence="5">Cbb3-type cytochrome oxidase assembly protein CcoS</fullName>
    </recommendedName>
</protein>
<dbReference type="Proteomes" id="UP000008825">
    <property type="component" value="Chromosome"/>
</dbReference>
<name>B5E913_CITBB</name>
<dbReference type="STRING" id="404380.Gbem_0119"/>
<dbReference type="AlphaFoldDB" id="B5E913"/>
<sequence length="75" mass="8324">MNPMEGNAFLFLWIGFLLLMSTALGTLFLWAIRAGQFSNQERARYLALDAAIPDLEPPTETAPQAKGKQTRPEEG</sequence>
<proteinExistence type="predicted"/>
<feature type="transmembrane region" description="Helical" evidence="2">
    <location>
        <begin position="12"/>
        <end position="32"/>
    </location>
</feature>
<dbReference type="EMBL" id="CP001124">
    <property type="protein sequence ID" value="ACH37150.1"/>
    <property type="molecule type" value="Genomic_DNA"/>
</dbReference>
<dbReference type="OrthoDB" id="5421811at2"/>
<evidence type="ECO:0008006" key="5">
    <source>
        <dbReference type="Google" id="ProtNLM"/>
    </source>
</evidence>
<organism evidence="3 4">
    <name type="scientific">Citrifermentans bemidjiense (strain ATCC BAA-1014 / DSM 16622 / JCM 12645 / Bem)</name>
    <name type="common">Geobacter bemidjiensis</name>
    <dbReference type="NCBI Taxonomy" id="404380"/>
    <lineage>
        <taxon>Bacteria</taxon>
        <taxon>Pseudomonadati</taxon>
        <taxon>Thermodesulfobacteriota</taxon>
        <taxon>Desulfuromonadia</taxon>
        <taxon>Geobacterales</taxon>
        <taxon>Geobacteraceae</taxon>
        <taxon>Citrifermentans</taxon>
    </lineage>
</organism>
<reference evidence="3 4" key="2">
    <citation type="journal article" date="2010" name="BMC Genomics">
        <title>The genome of Geobacter bemidjiensis, exemplar for the subsurface clade of Geobacter species that predominate in Fe(III)-reducing subsurface environments.</title>
        <authorList>
            <person name="Aklujkar M."/>
            <person name="Young N.D."/>
            <person name="Holmes D."/>
            <person name="Chavan M."/>
            <person name="Risso C."/>
            <person name="Kiss H.E."/>
            <person name="Han C.S."/>
            <person name="Land M.L."/>
            <person name="Lovley D.R."/>
        </authorList>
    </citation>
    <scope>NUCLEOTIDE SEQUENCE [LARGE SCALE GENOMIC DNA]</scope>
    <source>
        <strain evidence="4">ATCC BAA-1014 / DSM 16622 / JCM 12645 / Bem</strain>
    </source>
</reference>
<keyword evidence="4" id="KW-1185">Reference proteome</keyword>
<dbReference type="KEGG" id="gbm:Gbem_0119"/>
<keyword evidence="2" id="KW-0812">Transmembrane</keyword>
<reference evidence="3 4" key="1">
    <citation type="submission" date="2008-07" db="EMBL/GenBank/DDBJ databases">
        <title>Complete sequence of Geobacter bemidjiensis BEM.</title>
        <authorList>
            <consortium name="US DOE Joint Genome Institute"/>
            <person name="Lucas S."/>
            <person name="Copeland A."/>
            <person name="Lapidus A."/>
            <person name="Glavina del Rio T."/>
            <person name="Dalin E."/>
            <person name="Tice H."/>
            <person name="Bruce D."/>
            <person name="Goodwin L."/>
            <person name="Pitluck S."/>
            <person name="Kiss H."/>
            <person name="Brettin T."/>
            <person name="Detter J.C."/>
            <person name="Han C."/>
            <person name="Kuske C.R."/>
            <person name="Schmutz J."/>
            <person name="Larimer F."/>
            <person name="Land M."/>
            <person name="Hauser L."/>
            <person name="Kyrpides N."/>
            <person name="Lykidis A."/>
            <person name="Lovley D."/>
            <person name="Richardson P."/>
        </authorList>
    </citation>
    <scope>NUCLEOTIDE SEQUENCE [LARGE SCALE GENOMIC DNA]</scope>
    <source>
        <strain evidence="4">ATCC BAA-1014 / DSM 16622 / JCM 12645 / Bem</strain>
    </source>
</reference>
<evidence type="ECO:0000313" key="3">
    <source>
        <dbReference type="EMBL" id="ACH37150.1"/>
    </source>
</evidence>
<evidence type="ECO:0000256" key="1">
    <source>
        <dbReference type="SAM" id="MobiDB-lite"/>
    </source>
</evidence>
<accession>B5E913</accession>
<feature type="region of interest" description="Disordered" evidence="1">
    <location>
        <begin position="54"/>
        <end position="75"/>
    </location>
</feature>
<dbReference type="HOGENOM" id="CLU_2665881_0_0_7"/>
<keyword evidence="2" id="KW-0472">Membrane</keyword>